<organism evidence="2 3">
    <name type="scientific">Pristionchus mayeri</name>
    <dbReference type="NCBI Taxonomy" id="1317129"/>
    <lineage>
        <taxon>Eukaryota</taxon>
        <taxon>Metazoa</taxon>
        <taxon>Ecdysozoa</taxon>
        <taxon>Nematoda</taxon>
        <taxon>Chromadorea</taxon>
        <taxon>Rhabditida</taxon>
        <taxon>Rhabditina</taxon>
        <taxon>Diplogasteromorpha</taxon>
        <taxon>Diplogasteroidea</taxon>
        <taxon>Neodiplogasteridae</taxon>
        <taxon>Pristionchus</taxon>
    </lineage>
</organism>
<name>A0AAN5C6L1_9BILA</name>
<gene>
    <name evidence="2" type="ORF">PMAYCL1PPCAC_09573</name>
</gene>
<dbReference type="Proteomes" id="UP001328107">
    <property type="component" value="Unassembled WGS sequence"/>
</dbReference>
<evidence type="ECO:0000313" key="2">
    <source>
        <dbReference type="EMBL" id="GMR39378.1"/>
    </source>
</evidence>
<protein>
    <submittedName>
        <fullName evidence="2">Uncharacterized protein</fullName>
    </submittedName>
</protein>
<keyword evidence="3" id="KW-1185">Reference proteome</keyword>
<accession>A0AAN5C6L1</accession>
<reference evidence="3" key="1">
    <citation type="submission" date="2022-10" db="EMBL/GenBank/DDBJ databases">
        <title>Genome assembly of Pristionchus species.</title>
        <authorList>
            <person name="Yoshida K."/>
            <person name="Sommer R.J."/>
        </authorList>
    </citation>
    <scope>NUCLEOTIDE SEQUENCE [LARGE SCALE GENOMIC DNA]</scope>
    <source>
        <strain evidence="3">RS5460</strain>
    </source>
</reference>
<dbReference type="EMBL" id="BTRK01000002">
    <property type="protein sequence ID" value="GMR39378.1"/>
    <property type="molecule type" value="Genomic_DNA"/>
</dbReference>
<proteinExistence type="predicted"/>
<comment type="caution">
    <text evidence="2">The sequence shown here is derived from an EMBL/GenBank/DDBJ whole genome shotgun (WGS) entry which is preliminary data.</text>
</comment>
<dbReference type="AlphaFoldDB" id="A0AAN5C6L1"/>
<feature type="compositionally biased region" description="Low complexity" evidence="1">
    <location>
        <begin position="44"/>
        <end position="62"/>
    </location>
</feature>
<sequence>MANFANVDIPPVTSIHLSTFFDNLPPISVVGSTEAEPVESTEQAKASSAAPEVVASSKPSASITDSSAGNSSEEADSSNSTTPSGESPKPNGSAVVPFLIA</sequence>
<feature type="region of interest" description="Disordered" evidence="1">
    <location>
        <begin position="26"/>
        <end position="101"/>
    </location>
</feature>
<evidence type="ECO:0000313" key="3">
    <source>
        <dbReference type="Proteomes" id="UP001328107"/>
    </source>
</evidence>
<evidence type="ECO:0000256" key="1">
    <source>
        <dbReference type="SAM" id="MobiDB-lite"/>
    </source>
</evidence>
<feature type="compositionally biased region" description="Polar residues" evidence="1">
    <location>
        <begin position="63"/>
        <end position="85"/>
    </location>
</feature>
<feature type="non-terminal residue" evidence="2">
    <location>
        <position position="101"/>
    </location>
</feature>